<name>A0A0G1UC28_9BACT</name>
<reference evidence="1 2" key="1">
    <citation type="journal article" date="2015" name="Nature">
        <title>rRNA introns, odd ribosomes, and small enigmatic genomes across a large radiation of phyla.</title>
        <authorList>
            <person name="Brown C.T."/>
            <person name="Hug L.A."/>
            <person name="Thomas B.C."/>
            <person name="Sharon I."/>
            <person name="Castelle C.J."/>
            <person name="Singh A."/>
            <person name="Wilkins M.J."/>
            <person name="Williams K.H."/>
            <person name="Banfield J.F."/>
        </authorList>
    </citation>
    <scope>NUCLEOTIDE SEQUENCE [LARGE SCALE GENOMIC DNA]</scope>
</reference>
<evidence type="ECO:0000313" key="2">
    <source>
        <dbReference type="Proteomes" id="UP000034956"/>
    </source>
</evidence>
<organism evidence="1 2">
    <name type="scientific">Candidatus Jorgensenbacteria bacterium GW2011_GWA1_48_11</name>
    <dbReference type="NCBI Taxonomy" id="1618660"/>
    <lineage>
        <taxon>Bacteria</taxon>
        <taxon>Candidatus Joergenseniibacteriota</taxon>
    </lineage>
</organism>
<dbReference type="EMBL" id="LCPF01000001">
    <property type="protein sequence ID" value="KKU91677.1"/>
    <property type="molecule type" value="Genomic_DNA"/>
</dbReference>
<sequence>MRSKFSYNIKHPAPLLQRFELQIKIRAKRFACGSTLIHGFSLCHKGAGLNLLNLPAKILLRKT</sequence>
<comment type="caution">
    <text evidence="1">The sequence shown here is derived from an EMBL/GenBank/DDBJ whole genome shotgun (WGS) entry which is preliminary data.</text>
</comment>
<dbReference type="AlphaFoldDB" id="A0A0G1UC28"/>
<dbReference type="Proteomes" id="UP000034956">
    <property type="component" value="Unassembled WGS sequence"/>
</dbReference>
<proteinExistence type="predicted"/>
<evidence type="ECO:0000313" key="1">
    <source>
        <dbReference type="EMBL" id="KKU91677.1"/>
    </source>
</evidence>
<accession>A0A0G1UC28</accession>
<gene>
    <name evidence="1" type="ORF">UY23_C0001G0283</name>
</gene>
<protein>
    <submittedName>
        <fullName evidence="1">Uncharacterized protein</fullName>
    </submittedName>
</protein>